<dbReference type="HOGENOM" id="CLU_2171273_0_0_1"/>
<dbReference type="Proteomes" id="UP000027222">
    <property type="component" value="Unassembled WGS sequence"/>
</dbReference>
<evidence type="ECO:0000313" key="1">
    <source>
        <dbReference type="EMBL" id="KDR66756.1"/>
    </source>
</evidence>
<gene>
    <name evidence="1" type="ORF">GALMADRAFT_1140093</name>
</gene>
<dbReference type="EMBL" id="KL142420">
    <property type="protein sequence ID" value="KDR66756.1"/>
    <property type="molecule type" value="Genomic_DNA"/>
</dbReference>
<dbReference type="AlphaFoldDB" id="A0A067S7G2"/>
<protein>
    <submittedName>
        <fullName evidence="1">Uncharacterized protein</fullName>
    </submittedName>
</protein>
<proteinExistence type="predicted"/>
<reference evidence="2" key="1">
    <citation type="journal article" date="2014" name="Proc. Natl. Acad. Sci. U.S.A.">
        <title>Extensive sampling of basidiomycete genomes demonstrates inadequacy of the white-rot/brown-rot paradigm for wood decay fungi.</title>
        <authorList>
            <person name="Riley R."/>
            <person name="Salamov A.A."/>
            <person name="Brown D.W."/>
            <person name="Nagy L.G."/>
            <person name="Floudas D."/>
            <person name="Held B.W."/>
            <person name="Levasseur A."/>
            <person name="Lombard V."/>
            <person name="Morin E."/>
            <person name="Otillar R."/>
            <person name="Lindquist E.A."/>
            <person name="Sun H."/>
            <person name="LaButti K.M."/>
            <person name="Schmutz J."/>
            <person name="Jabbour D."/>
            <person name="Luo H."/>
            <person name="Baker S.E."/>
            <person name="Pisabarro A.G."/>
            <person name="Walton J.D."/>
            <person name="Blanchette R.A."/>
            <person name="Henrissat B."/>
            <person name="Martin F."/>
            <person name="Cullen D."/>
            <person name="Hibbett D.S."/>
            <person name="Grigoriev I.V."/>
        </authorList>
    </citation>
    <scope>NUCLEOTIDE SEQUENCE [LARGE SCALE GENOMIC DNA]</scope>
    <source>
        <strain evidence="2">CBS 339.88</strain>
    </source>
</reference>
<sequence>MTAPTTCKRRSFGSTIGSILLDTRPPLSRPSLSFLCTKVHFAFYKTSVLHAAARGRGPHRPLRRCLNLRQHIYLNVVKPGSLCYWALASPCSPSKIKVLSEEVSGSLQCR</sequence>
<accession>A0A067S7G2</accession>
<evidence type="ECO:0000313" key="2">
    <source>
        <dbReference type="Proteomes" id="UP000027222"/>
    </source>
</evidence>
<name>A0A067S7G2_GALM3</name>
<keyword evidence="2" id="KW-1185">Reference proteome</keyword>
<organism evidence="1 2">
    <name type="scientific">Galerina marginata (strain CBS 339.88)</name>
    <dbReference type="NCBI Taxonomy" id="685588"/>
    <lineage>
        <taxon>Eukaryota</taxon>
        <taxon>Fungi</taxon>
        <taxon>Dikarya</taxon>
        <taxon>Basidiomycota</taxon>
        <taxon>Agaricomycotina</taxon>
        <taxon>Agaricomycetes</taxon>
        <taxon>Agaricomycetidae</taxon>
        <taxon>Agaricales</taxon>
        <taxon>Agaricineae</taxon>
        <taxon>Strophariaceae</taxon>
        <taxon>Galerina</taxon>
    </lineage>
</organism>